<sequence>MPRLSQGFFGRGPQPHEKQRLLSAPIRIRLSLGGRLEAEVFVGTLLFLLRPEESLGEELGAGNKWSGRPVT</sequence>
<protein>
    <submittedName>
        <fullName evidence="1">Unannotated protein</fullName>
    </submittedName>
</protein>
<name>A0A6J7R994_9ZZZZ</name>
<gene>
    <name evidence="1" type="ORF">UFOPK4095_01248</name>
</gene>
<organism evidence="1">
    <name type="scientific">freshwater metagenome</name>
    <dbReference type="NCBI Taxonomy" id="449393"/>
    <lineage>
        <taxon>unclassified sequences</taxon>
        <taxon>metagenomes</taxon>
        <taxon>ecological metagenomes</taxon>
    </lineage>
</organism>
<dbReference type="EMBL" id="CAFBPI010000122">
    <property type="protein sequence ID" value="CAB5025241.1"/>
    <property type="molecule type" value="Genomic_DNA"/>
</dbReference>
<dbReference type="AlphaFoldDB" id="A0A6J7R994"/>
<accession>A0A6J7R994</accession>
<evidence type="ECO:0000313" key="1">
    <source>
        <dbReference type="EMBL" id="CAB5025241.1"/>
    </source>
</evidence>
<reference evidence="1" key="1">
    <citation type="submission" date="2020-05" db="EMBL/GenBank/DDBJ databases">
        <authorList>
            <person name="Chiriac C."/>
            <person name="Salcher M."/>
            <person name="Ghai R."/>
            <person name="Kavagutti S V."/>
        </authorList>
    </citation>
    <scope>NUCLEOTIDE SEQUENCE</scope>
</reference>
<proteinExistence type="predicted"/>